<keyword evidence="1 3" id="KW-0436">Ligase</keyword>
<dbReference type="EMBL" id="JPRP01000002">
    <property type="protein sequence ID" value="KFE98617.1"/>
    <property type="molecule type" value="Genomic_DNA"/>
</dbReference>
<name>A0A085Z2F4_9FLAO</name>
<dbReference type="PROSITE" id="PS51733">
    <property type="entry name" value="BPL_LPL_CATALYTIC"/>
    <property type="match status" value="1"/>
</dbReference>
<gene>
    <name evidence="3" type="ORF">IX39_14385</name>
</gene>
<dbReference type="InterPro" id="IPR004143">
    <property type="entry name" value="BPL_LPL_catalytic"/>
</dbReference>
<dbReference type="RefSeq" id="WP_034677859.1">
    <property type="nucleotide sequence ID" value="NZ_FPAP01000002.1"/>
</dbReference>
<dbReference type="GO" id="GO:0005737">
    <property type="term" value="C:cytoplasm"/>
    <property type="evidence" value="ECO:0007669"/>
    <property type="project" value="TreeGrafter"/>
</dbReference>
<dbReference type="PANTHER" id="PTHR12835:SF5">
    <property type="entry name" value="BIOTIN--PROTEIN LIGASE"/>
    <property type="match status" value="1"/>
</dbReference>
<sequence length="238" mass="27720">MSELFYRTECSSTNDEIPQLLLYPQSNFVGLYTFNQTKGKGQYGNTWKSAIGQNLAYTLAVKTESVTHSDFMFNYYTAIAVQSYLANLTEKIVKIKWPNDIILKNKKVVGILIEKKRINNENYFIIGIGINILQEKFDEINNAGSLLTQTGNRFELKKFTEEFHDYLIEKLNNIPVEKDILEQFNLNLFRKDEISVFELENSRQNGIIKNADENGRLWIDLEKSGLKSFYHKEIKLLY</sequence>
<dbReference type="InterPro" id="IPR004408">
    <property type="entry name" value="Biotin_CoA_COase_ligase"/>
</dbReference>
<dbReference type="NCBIfam" id="TIGR00121">
    <property type="entry name" value="birA_ligase"/>
    <property type="match status" value="1"/>
</dbReference>
<protein>
    <submittedName>
        <fullName evidence="3">Biotin--protein ligase</fullName>
    </submittedName>
</protein>
<dbReference type="STRING" id="236814.IX39_14385"/>
<feature type="domain" description="BPL/LPL catalytic" evidence="2">
    <location>
        <begin position="1"/>
        <end position="175"/>
    </location>
</feature>
<dbReference type="eggNOG" id="COG0340">
    <property type="taxonomic scope" value="Bacteria"/>
</dbReference>
<dbReference type="AlphaFoldDB" id="A0A085Z2F4"/>
<dbReference type="Proteomes" id="UP000028713">
    <property type="component" value="Unassembled WGS sequence"/>
</dbReference>
<comment type="caution">
    <text evidence="3">The sequence shown here is derived from an EMBL/GenBank/DDBJ whole genome shotgun (WGS) entry which is preliminary data.</text>
</comment>
<dbReference type="PANTHER" id="PTHR12835">
    <property type="entry name" value="BIOTIN PROTEIN LIGASE"/>
    <property type="match status" value="1"/>
</dbReference>
<organism evidence="3 4">
    <name type="scientific">Chryseobacterium formosense</name>
    <dbReference type="NCBI Taxonomy" id="236814"/>
    <lineage>
        <taxon>Bacteria</taxon>
        <taxon>Pseudomonadati</taxon>
        <taxon>Bacteroidota</taxon>
        <taxon>Flavobacteriia</taxon>
        <taxon>Flavobacteriales</taxon>
        <taxon>Weeksellaceae</taxon>
        <taxon>Chryseobacterium group</taxon>
        <taxon>Chryseobacterium</taxon>
    </lineage>
</organism>
<dbReference type="GO" id="GO:0004077">
    <property type="term" value="F:biotin--[biotin carboxyl-carrier protein] ligase activity"/>
    <property type="evidence" value="ECO:0007669"/>
    <property type="project" value="InterPro"/>
</dbReference>
<dbReference type="Gene3D" id="3.30.930.10">
    <property type="entry name" value="Bira Bifunctional Protein, Domain 2"/>
    <property type="match status" value="1"/>
</dbReference>
<evidence type="ECO:0000259" key="2">
    <source>
        <dbReference type="PROSITE" id="PS51733"/>
    </source>
</evidence>
<evidence type="ECO:0000256" key="1">
    <source>
        <dbReference type="ARBA" id="ARBA00022598"/>
    </source>
</evidence>
<dbReference type="InterPro" id="IPR045864">
    <property type="entry name" value="aa-tRNA-synth_II/BPL/LPL"/>
</dbReference>
<dbReference type="SUPFAM" id="SSF55681">
    <property type="entry name" value="Class II aaRS and biotin synthetases"/>
    <property type="match status" value="1"/>
</dbReference>
<keyword evidence="4" id="KW-1185">Reference proteome</keyword>
<reference evidence="3 4" key="1">
    <citation type="submission" date="2014-07" db="EMBL/GenBank/DDBJ databases">
        <title>Genome of Chryseobacterium formosense LMG 24722.</title>
        <authorList>
            <person name="Pipes S.E."/>
            <person name="Stropko S.J."/>
            <person name="Newman J.D."/>
        </authorList>
    </citation>
    <scope>NUCLEOTIDE SEQUENCE [LARGE SCALE GENOMIC DNA]</scope>
    <source>
        <strain evidence="3 4">LMG 24722</strain>
    </source>
</reference>
<evidence type="ECO:0000313" key="4">
    <source>
        <dbReference type="Proteomes" id="UP000028713"/>
    </source>
</evidence>
<dbReference type="OrthoDB" id="9807064at2"/>
<dbReference type="CDD" id="cd16442">
    <property type="entry name" value="BPL"/>
    <property type="match status" value="1"/>
</dbReference>
<accession>A0A085Z2F4</accession>
<evidence type="ECO:0000313" key="3">
    <source>
        <dbReference type="EMBL" id="KFE98617.1"/>
    </source>
</evidence>
<proteinExistence type="predicted"/>
<dbReference type="Pfam" id="PF03099">
    <property type="entry name" value="BPL_LplA_LipB"/>
    <property type="match status" value="1"/>
</dbReference>